<accession>A0ABT5GHL7</accession>
<dbReference type="Gene3D" id="3.40.50.150">
    <property type="entry name" value="Vaccinia Virus protein VP39"/>
    <property type="match status" value="1"/>
</dbReference>
<gene>
    <name evidence="7" type="ORF">OO014_09145</name>
</gene>
<dbReference type="Pfam" id="PF01546">
    <property type="entry name" value="Peptidase_M20"/>
    <property type="match status" value="1"/>
</dbReference>
<comment type="cofactor">
    <cofactor evidence="1">
        <name>Zn(2+)</name>
        <dbReference type="ChEBI" id="CHEBI:29105"/>
    </cofactor>
</comment>
<keyword evidence="8" id="KW-1185">Reference proteome</keyword>
<proteinExistence type="predicted"/>
<evidence type="ECO:0000259" key="6">
    <source>
        <dbReference type="Pfam" id="PF08242"/>
    </source>
</evidence>
<keyword evidence="3" id="KW-0378">Hydrolase</keyword>
<dbReference type="InterPro" id="IPR029063">
    <property type="entry name" value="SAM-dependent_MTases_sf"/>
</dbReference>
<dbReference type="EMBL" id="JAPFQL010000033">
    <property type="protein sequence ID" value="MDC5697421.1"/>
    <property type="molecule type" value="Genomic_DNA"/>
</dbReference>
<dbReference type="InterPro" id="IPR001261">
    <property type="entry name" value="ArgE/DapE_CS"/>
</dbReference>
<organism evidence="7 8">
    <name type="scientific">Intrasporangium calvum</name>
    <dbReference type="NCBI Taxonomy" id="53358"/>
    <lineage>
        <taxon>Bacteria</taxon>
        <taxon>Bacillati</taxon>
        <taxon>Actinomycetota</taxon>
        <taxon>Actinomycetes</taxon>
        <taxon>Micrococcales</taxon>
        <taxon>Intrasporangiaceae</taxon>
        <taxon>Intrasporangium</taxon>
    </lineage>
</organism>
<dbReference type="SUPFAM" id="SSF53187">
    <property type="entry name" value="Zn-dependent exopeptidases"/>
    <property type="match status" value="1"/>
</dbReference>
<keyword evidence="4" id="KW-0862">Zinc</keyword>
<dbReference type="InterPro" id="IPR013217">
    <property type="entry name" value="Methyltransf_12"/>
</dbReference>
<protein>
    <submittedName>
        <fullName evidence="7">M20/M25/M40 family metallo-hydrolase</fullName>
    </submittedName>
</protein>
<sequence>MSGSDTNARTLAAYEQAAALYREQTLALPENGWLRQLADMAPDGTVLEVGSASGRDADDLERLGRRVHRTDATAAFVEMQRAEGHAADVLDVLTDDIAGPYAAVLANAVFLHFQPDELRHVLAKVRAALVPDGLLAFSVKVGDGSEWSSHKLGVPRFFQYWQPGPLGDLVTECGYELVQVDLDPGEPWGWIRVLARPARRDLGAEAVALLEELVAIDSVNPTLADGAAGEAEIIRFLEARLAGAGFRTLVVVPADEPSRPSLLAWHSGSRPGPCLLLNGHVDTVGVFGMSEPFTPRIDGDRLLGRGAADMKGGVAGIVVAAEELARRDHGSVVLALVADEEDRSVGTETVLMHLARTGMRPDLALVAEPSHLDLTASLRGFAVVEVEFAGRAAHTSQADQGVDAVAHLGRFLGAVAESRGPIRAAGGELLVSVVRGGRAPFTVPERASATVERRTVPGDAGVPPLAEVESLLADLRAADPAVSATARLVVARDAWQLQTSGAARTFATLLDEELADVPGRAGGPFDAPYWMEAPLFEAHGIPALVCGPSGGGLHAVDEWVDLRQVRAFTQALVTASQRFRESGARAD</sequence>
<dbReference type="RefSeq" id="WP_272461997.1">
    <property type="nucleotide sequence ID" value="NZ_JAPFQL010000033.1"/>
</dbReference>
<reference evidence="7 8" key="1">
    <citation type="submission" date="2022-11" db="EMBL/GenBank/DDBJ databases">
        <title>Anaerobic phenanthrene biodegradation by a DNRA strain PheN6.</title>
        <authorList>
            <person name="Zhang Z."/>
        </authorList>
    </citation>
    <scope>NUCLEOTIDE SEQUENCE [LARGE SCALE GENOMIC DNA]</scope>
    <source>
        <strain evidence="7 8">PheN6</strain>
    </source>
</reference>
<dbReference type="PANTHER" id="PTHR43808">
    <property type="entry name" value="ACETYLORNITHINE DEACETYLASE"/>
    <property type="match status" value="1"/>
</dbReference>
<evidence type="ECO:0000256" key="4">
    <source>
        <dbReference type="ARBA" id="ARBA00022833"/>
    </source>
</evidence>
<dbReference type="CDD" id="cd02440">
    <property type="entry name" value="AdoMet_MTases"/>
    <property type="match status" value="1"/>
</dbReference>
<dbReference type="InterPro" id="IPR002933">
    <property type="entry name" value="Peptidase_M20"/>
</dbReference>
<comment type="caution">
    <text evidence="7">The sequence shown here is derived from an EMBL/GenBank/DDBJ whole genome shotgun (WGS) entry which is preliminary data.</text>
</comment>
<dbReference type="InterPro" id="IPR050072">
    <property type="entry name" value="Peptidase_M20A"/>
</dbReference>
<dbReference type="SUPFAM" id="SSF53335">
    <property type="entry name" value="S-adenosyl-L-methionine-dependent methyltransferases"/>
    <property type="match status" value="1"/>
</dbReference>
<dbReference type="Gene3D" id="3.40.630.10">
    <property type="entry name" value="Zn peptidases"/>
    <property type="match status" value="1"/>
</dbReference>
<keyword evidence="2" id="KW-0479">Metal-binding</keyword>
<evidence type="ECO:0000256" key="2">
    <source>
        <dbReference type="ARBA" id="ARBA00022723"/>
    </source>
</evidence>
<feature type="domain" description="Peptidase M20 dimerisation" evidence="5">
    <location>
        <begin position="378"/>
        <end position="473"/>
    </location>
</feature>
<name>A0ABT5GHL7_9MICO</name>
<evidence type="ECO:0000256" key="3">
    <source>
        <dbReference type="ARBA" id="ARBA00022801"/>
    </source>
</evidence>
<evidence type="ECO:0000313" key="7">
    <source>
        <dbReference type="EMBL" id="MDC5697421.1"/>
    </source>
</evidence>
<dbReference type="InterPro" id="IPR036264">
    <property type="entry name" value="Bact_exopeptidase_dim_dom"/>
</dbReference>
<dbReference type="Gene3D" id="3.30.70.360">
    <property type="match status" value="1"/>
</dbReference>
<dbReference type="Pfam" id="PF07687">
    <property type="entry name" value="M20_dimer"/>
    <property type="match status" value="1"/>
</dbReference>
<dbReference type="Pfam" id="PF08242">
    <property type="entry name" value="Methyltransf_12"/>
    <property type="match status" value="1"/>
</dbReference>
<dbReference type="PROSITE" id="PS00758">
    <property type="entry name" value="ARGE_DAPE_CPG2_1"/>
    <property type="match status" value="1"/>
</dbReference>
<evidence type="ECO:0000313" key="8">
    <source>
        <dbReference type="Proteomes" id="UP001150259"/>
    </source>
</evidence>
<dbReference type="PANTHER" id="PTHR43808:SF25">
    <property type="entry name" value="PEPTIDASE M20 DIMERISATION DOMAIN-CONTAINING PROTEIN"/>
    <property type="match status" value="1"/>
</dbReference>
<feature type="domain" description="Methyltransferase type 12" evidence="6">
    <location>
        <begin position="47"/>
        <end position="135"/>
    </location>
</feature>
<evidence type="ECO:0000256" key="1">
    <source>
        <dbReference type="ARBA" id="ARBA00001947"/>
    </source>
</evidence>
<dbReference type="Proteomes" id="UP001150259">
    <property type="component" value="Unassembled WGS sequence"/>
</dbReference>
<dbReference type="SUPFAM" id="SSF55031">
    <property type="entry name" value="Bacterial exopeptidase dimerisation domain"/>
    <property type="match status" value="1"/>
</dbReference>
<dbReference type="InterPro" id="IPR011650">
    <property type="entry name" value="Peptidase_M20_dimer"/>
</dbReference>
<evidence type="ECO:0000259" key="5">
    <source>
        <dbReference type="Pfam" id="PF07687"/>
    </source>
</evidence>